<dbReference type="InterPro" id="IPR006565">
    <property type="entry name" value="BTP"/>
</dbReference>
<evidence type="ECO:0000313" key="9">
    <source>
        <dbReference type="Proteomes" id="UP000192927"/>
    </source>
</evidence>
<dbReference type="OrthoDB" id="5402929at2759"/>
<evidence type="ECO:0000256" key="3">
    <source>
        <dbReference type="ARBA" id="ARBA00023163"/>
    </source>
</evidence>
<keyword evidence="2" id="KW-0805">Transcription regulation</keyword>
<reference evidence="8" key="2">
    <citation type="submission" date="2017-03" db="EMBL/GenBank/DDBJ databases">
        <authorList>
            <person name="Afonso C.L."/>
            <person name="Miller P.J."/>
            <person name="Scott M.A."/>
            <person name="Spackman E."/>
            <person name="Goraichik I."/>
            <person name="Dimitrov K.M."/>
            <person name="Suarez D.L."/>
            <person name="Swayne D.E."/>
        </authorList>
    </citation>
    <scope>NUCLEOTIDE SEQUENCE [LARGE SCALE GENOMIC DNA]</scope>
</reference>
<accession>A0A1W5DC18</accession>
<evidence type="ECO:0000256" key="5">
    <source>
        <dbReference type="SAM" id="MobiDB-lite"/>
    </source>
</evidence>
<evidence type="ECO:0000313" key="10">
    <source>
        <dbReference type="Proteomes" id="UP000324767"/>
    </source>
</evidence>
<evidence type="ECO:0000313" key="7">
    <source>
        <dbReference type="EMBL" id="KAA6409838.1"/>
    </source>
</evidence>
<dbReference type="Gene3D" id="1.10.20.10">
    <property type="entry name" value="Histone, subunit A"/>
    <property type="match status" value="1"/>
</dbReference>
<dbReference type="GO" id="GO:0046982">
    <property type="term" value="F:protein heterodimerization activity"/>
    <property type="evidence" value="ECO:0007669"/>
    <property type="project" value="InterPro"/>
</dbReference>
<dbReference type="Proteomes" id="UP000192927">
    <property type="component" value="Unassembled WGS sequence"/>
</dbReference>
<feature type="region of interest" description="Disordered" evidence="5">
    <location>
        <begin position="197"/>
        <end position="216"/>
    </location>
</feature>
<dbReference type="Pfam" id="PF07524">
    <property type="entry name" value="Bromo_TP"/>
    <property type="match status" value="1"/>
</dbReference>
<dbReference type="GO" id="GO:0005634">
    <property type="term" value="C:nucleus"/>
    <property type="evidence" value="ECO:0007669"/>
    <property type="project" value="UniProtKB-SubCell"/>
</dbReference>
<keyword evidence="3" id="KW-0804">Transcription</keyword>
<dbReference type="Proteomes" id="UP000324767">
    <property type="component" value="Unassembled WGS sequence"/>
</dbReference>
<reference evidence="9" key="1">
    <citation type="submission" date="2017-03" db="EMBL/GenBank/DDBJ databases">
        <authorList>
            <person name="Sharma R."/>
            <person name="Thines M."/>
        </authorList>
    </citation>
    <scope>NUCLEOTIDE SEQUENCE [LARGE SCALE GENOMIC DNA]</scope>
</reference>
<organism evidence="8 9">
    <name type="scientific">Lasallia pustulata</name>
    <dbReference type="NCBI Taxonomy" id="136370"/>
    <lineage>
        <taxon>Eukaryota</taxon>
        <taxon>Fungi</taxon>
        <taxon>Dikarya</taxon>
        <taxon>Ascomycota</taxon>
        <taxon>Pezizomycotina</taxon>
        <taxon>Lecanoromycetes</taxon>
        <taxon>OSLEUM clade</taxon>
        <taxon>Umbilicariomycetidae</taxon>
        <taxon>Umbilicariales</taxon>
        <taxon>Umbilicariaceae</taxon>
        <taxon>Lasallia</taxon>
    </lineage>
</organism>
<evidence type="ECO:0000256" key="4">
    <source>
        <dbReference type="ARBA" id="ARBA00023242"/>
    </source>
</evidence>
<dbReference type="SMART" id="SM00576">
    <property type="entry name" value="BTP"/>
    <property type="match status" value="1"/>
</dbReference>
<evidence type="ECO:0000256" key="2">
    <source>
        <dbReference type="ARBA" id="ARBA00023015"/>
    </source>
</evidence>
<feature type="domain" description="Bromodomain associated" evidence="6">
    <location>
        <begin position="4"/>
        <end position="81"/>
    </location>
</feature>
<gene>
    <name evidence="7" type="ORF">FRX48_06450</name>
</gene>
<protein>
    <submittedName>
        <fullName evidence="7">Bromodomain associated</fullName>
    </submittedName>
    <submittedName>
        <fullName evidence="8">Bromodomain transcription factor</fullName>
    </submittedName>
</protein>
<dbReference type="EMBL" id="VXIT01000010">
    <property type="protein sequence ID" value="KAA6409838.1"/>
    <property type="molecule type" value="Genomic_DNA"/>
</dbReference>
<evidence type="ECO:0000259" key="6">
    <source>
        <dbReference type="SMART" id="SM00576"/>
    </source>
</evidence>
<keyword evidence="9" id="KW-1185">Reference proteome</keyword>
<evidence type="ECO:0000256" key="1">
    <source>
        <dbReference type="ARBA" id="ARBA00004123"/>
    </source>
</evidence>
<dbReference type="EMBL" id="FWEW01003741">
    <property type="protein sequence ID" value="SLM40636.1"/>
    <property type="molecule type" value="Genomic_DNA"/>
</dbReference>
<dbReference type="InterPro" id="IPR009072">
    <property type="entry name" value="Histone-fold"/>
</dbReference>
<dbReference type="CDD" id="cd00076">
    <property type="entry name" value="HFD_SF"/>
    <property type="match status" value="1"/>
</dbReference>
<name>A0A1W5DC18_9LECA</name>
<evidence type="ECO:0000313" key="8">
    <source>
        <dbReference type="EMBL" id="SLM40636.1"/>
    </source>
</evidence>
<proteinExistence type="predicted"/>
<reference evidence="7 10" key="3">
    <citation type="submission" date="2019-09" db="EMBL/GenBank/DDBJ databases">
        <title>The hologenome of the rock-dwelling lichen Lasallia pustulata.</title>
        <authorList>
            <person name="Greshake Tzovaras B."/>
            <person name="Segers F."/>
            <person name="Bicker A."/>
            <person name="Dal Grande F."/>
            <person name="Otte J."/>
            <person name="Hankeln T."/>
            <person name="Schmitt I."/>
            <person name="Ebersberger I."/>
        </authorList>
    </citation>
    <scope>NUCLEOTIDE SEQUENCE [LARGE SCALE GENOMIC DNA]</scope>
    <source>
        <strain evidence="7">A1-1</strain>
    </source>
</reference>
<keyword evidence="4" id="KW-0539">Nucleus</keyword>
<comment type="subcellular location">
    <subcellularLocation>
        <location evidence="1">Nucleus</location>
    </subcellularLocation>
</comment>
<dbReference type="AlphaFoldDB" id="A0A1W5DC18"/>
<sequence length="216" mass="23928">MSSHALYTSLLRPPVLHILRAAGFQSTKPAVLDTLVDLTARYLVLLASTTASHALINHNDLTPTITDMRMALQDVGALRPQRSAMEEQCRGEEDIRGVDGFIKWIMGDMNKEIRRIAGLAVTEGEMVDVNVLGENEDFLTALKKKHSKTGEESRYQGTVLGKIADEKPVRIEGGHVESIQAWEARLREKDRIHKSETARKISFGIPSAESSPLSEI</sequence>